<name>A0A1G8N1B9_9SPHI</name>
<dbReference type="InterPro" id="IPR028082">
    <property type="entry name" value="Peripla_BP_I"/>
</dbReference>
<dbReference type="STRING" id="551996.SAMN05192573_13021"/>
<evidence type="ECO:0000256" key="3">
    <source>
        <dbReference type="ARBA" id="ARBA00023163"/>
    </source>
</evidence>
<feature type="domain" description="HTH gntR-type" evidence="4">
    <location>
        <begin position="79"/>
        <end position="147"/>
    </location>
</feature>
<organism evidence="5 6">
    <name type="scientific">Mucilaginibacter gossypii</name>
    <dbReference type="NCBI Taxonomy" id="551996"/>
    <lineage>
        <taxon>Bacteria</taxon>
        <taxon>Pseudomonadati</taxon>
        <taxon>Bacteroidota</taxon>
        <taxon>Sphingobacteriia</taxon>
        <taxon>Sphingobacteriales</taxon>
        <taxon>Sphingobacteriaceae</taxon>
        <taxon>Mucilaginibacter</taxon>
    </lineage>
</organism>
<protein>
    <submittedName>
        <fullName evidence="5">DNA-binding transcriptional regulator YhcF, GntR family</fullName>
    </submittedName>
</protein>
<dbReference type="PANTHER" id="PTHR38445:SF10">
    <property type="entry name" value="GNTR-FAMILY TRANSCRIPTIONAL REGULATOR"/>
    <property type="match status" value="1"/>
</dbReference>
<keyword evidence="2 5" id="KW-0238">DNA-binding</keyword>
<dbReference type="InterPro" id="IPR000524">
    <property type="entry name" value="Tscrpt_reg_HTH_GntR"/>
</dbReference>
<dbReference type="GO" id="GO:0003677">
    <property type="term" value="F:DNA binding"/>
    <property type="evidence" value="ECO:0007669"/>
    <property type="project" value="UniProtKB-KW"/>
</dbReference>
<dbReference type="InterPro" id="IPR036388">
    <property type="entry name" value="WH-like_DNA-bd_sf"/>
</dbReference>
<dbReference type="SUPFAM" id="SSF46785">
    <property type="entry name" value="Winged helix' DNA-binding domain"/>
    <property type="match status" value="1"/>
</dbReference>
<evidence type="ECO:0000313" key="6">
    <source>
        <dbReference type="Proteomes" id="UP000199705"/>
    </source>
</evidence>
<dbReference type="PROSITE" id="PS50949">
    <property type="entry name" value="HTH_GNTR"/>
    <property type="match status" value="1"/>
</dbReference>
<dbReference type="Proteomes" id="UP000199705">
    <property type="component" value="Unassembled WGS sequence"/>
</dbReference>
<dbReference type="PANTHER" id="PTHR38445">
    <property type="entry name" value="HTH-TYPE TRANSCRIPTIONAL REPRESSOR YTRA"/>
    <property type="match status" value="1"/>
</dbReference>
<gene>
    <name evidence="5" type="ORF">SAMN05192573_13021</name>
</gene>
<keyword evidence="3" id="KW-0804">Transcription</keyword>
<reference evidence="6" key="1">
    <citation type="submission" date="2016-10" db="EMBL/GenBank/DDBJ databases">
        <authorList>
            <person name="Varghese N."/>
            <person name="Submissions S."/>
        </authorList>
    </citation>
    <scope>NUCLEOTIDE SEQUENCE [LARGE SCALE GENOMIC DNA]</scope>
    <source>
        <strain evidence="6">Gh-67</strain>
    </source>
</reference>
<keyword evidence="6" id="KW-1185">Reference proteome</keyword>
<evidence type="ECO:0000313" key="5">
    <source>
        <dbReference type="EMBL" id="SDI73915.1"/>
    </source>
</evidence>
<dbReference type="GO" id="GO:0003700">
    <property type="term" value="F:DNA-binding transcription factor activity"/>
    <property type="evidence" value="ECO:0007669"/>
    <property type="project" value="InterPro"/>
</dbReference>
<dbReference type="SMART" id="SM00345">
    <property type="entry name" value="HTH_GNTR"/>
    <property type="match status" value="1"/>
</dbReference>
<evidence type="ECO:0000256" key="1">
    <source>
        <dbReference type="ARBA" id="ARBA00023015"/>
    </source>
</evidence>
<dbReference type="EMBL" id="FNCG01000030">
    <property type="protein sequence ID" value="SDI73915.1"/>
    <property type="molecule type" value="Genomic_DNA"/>
</dbReference>
<dbReference type="CDD" id="cd07377">
    <property type="entry name" value="WHTH_GntR"/>
    <property type="match status" value="1"/>
</dbReference>
<keyword evidence="1" id="KW-0805">Transcription regulation</keyword>
<dbReference type="Gene3D" id="3.40.50.2300">
    <property type="match status" value="2"/>
</dbReference>
<evidence type="ECO:0000259" key="4">
    <source>
        <dbReference type="PROSITE" id="PS50949"/>
    </source>
</evidence>
<dbReference type="Gene3D" id="1.10.10.10">
    <property type="entry name" value="Winged helix-like DNA-binding domain superfamily/Winged helix DNA-binding domain"/>
    <property type="match status" value="1"/>
</dbReference>
<dbReference type="SUPFAM" id="SSF53822">
    <property type="entry name" value="Periplasmic binding protein-like I"/>
    <property type="match status" value="1"/>
</dbReference>
<dbReference type="AlphaFoldDB" id="A0A1G8N1B9"/>
<sequence length="404" mass="46079">MFIPTASCTILIEGPLIVTNSSLYLFWLLIKLPRLTHAKGGSLIKPNLINFKFLPVASSIVMKSSRFLEYIYIDYYSSTPKYIQLANSIIKSVREGKLIINETLPSINELNCNFEISRDTAEKAYKHLKSIGLLGSVPGKGYYIKNTEAGQQFKVFLIFNKLSTHKKLVYDAIVDGLGHEAAIDFYIYNNDFEFFKKLLQNNSNDYTHYVILPHFMHGGENVHDIINTLPKEKLIILDKLVPGIKGDFAAVYENFEKDIFQALEEALPQLRKYHTLKIIFPEYTYFPGEILKGFFSFCIQYAFTYKVVHDIQGEPIHEGDVFINLMENDLVVLIERILATELKIGKDVGVISYNETPLKKIILNGLTTISTDFEQMGKMTAEIIKNGSTGRYEVPFYLTLRASL</sequence>
<dbReference type="InterPro" id="IPR036390">
    <property type="entry name" value="WH_DNA-bd_sf"/>
</dbReference>
<evidence type="ECO:0000256" key="2">
    <source>
        <dbReference type="ARBA" id="ARBA00023125"/>
    </source>
</evidence>
<accession>A0A1G8N1B9</accession>
<dbReference type="Pfam" id="PF00392">
    <property type="entry name" value="GntR"/>
    <property type="match status" value="1"/>
</dbReference>
<proteinExistence type="predicted"/>